<name>A0A679JDV1_9HYPH</name>
<evidence type="ECO:0000313" key="1">
    <source>
        <dbReference type="EMBL" id="CAA2106908.1"/>
    </source>
</evidence>
<accession>A0A679JDV1</accession>
<dbReference type="AlphaFoldDB" id="A0A679JDV1"/>
<organism evidence="1">
    <name type="scientific">Methylobacterium bullatum</name>
    <dbReference type="NCBI Taxonomy" id="570505"/>
    <lineage>
        <taxon>Bacteria</taxon>
        <taxon>Pseudomonadati</taxon>
        <taxon>Pseudomonadota</taxon>
        <taxon>Alphaproteobacteria</taxon>
        <taxon>Hyphomicrobiales</taxon>
        <taxon>Methylobacteriaceae</taxon>
        <taxon>Methylobacterium</taxon>
    </lineage>
</organism>
<sequence>MPLPNVKGWLIDFRTAKAIFVTQSNARITHCVSRCHDGTLHICHTEAERFSNDPALAAPFMIDQCRIFEPDEDVFHRCQAIGANGCGKPILASNETGVFLSAIAMAHNFGVISDHRSPKFATVFDMCAVLGVPVLSAEEYFGLV</sequence>
<gene>
    <name evidence="1" type="ORF">MBUL_03900</name>
</gene>
<reference evidence="1" key="1">
    <citation type="submission" date="2019-12" db="EMBL/GenBank/DDBJ databases">
        <authorList>
            <person name="Cremers G."/>
        </authorList>
    </citation>
    <scope>NUCLEOTIDE SEQUENCE</scope>
    <source>
        <strain evidence="1">Mbul1</strain>
    </source>
</reference>
<proteinExistence type="predicted"/>
<dbReference type="EMBL" id="LR743504">
    <property type="protein sequence ID" value="CAA2106908.1"/>
    <property type="molecule type" value="Genomic_DNA"/>
</dbReference>
<protein>
    <submittedName>
        <fullName evidence="1">Uncharacterized protein</fullName>
    </submittedName>
</protein>